<dbReference type="AlphaFoldDB" id="A0A426X754"/>
<dbReference type="Proteomes" id="UP000287651">
    <property type="component" value="Unassembled WGS sequence"/>
</dbReference>
<comment type="caution">
    <text evidence="1">The sequence shown here is derived from an EMBL/GenBank/DDBJ whole genome shotgun (WGS) entry which is preliminary data.</text>
</comment>
<protein>
    <submittedName>
        <fullName evidence="1">Uncharacterized protein</fullName>
    </submittedName>
</protein>
<accession>A0A426X754</accession>
<reference evidence="1 2" key="1">
    <citation type="journal article" date="2014" name="Agronomy (Basel)">
        <title>A Draft Genome Sequence for Ensete ventricosum, the Drought-Tolerant Tree Against Hunger.</title>
        <authorList>
            <person name="Harrison J."/>
            <person name="Moore K.A."/>
            <person name="Paszkiewicz K."/>
            <person name="Jones T."/>
            <person name="Grant M."/>
            <person name="Ambacheew D."/>
            <person name="Muzemil S."/>
            <person name="Studholme D.J."/>
        </authorList>
    </citation>
    <scope>NUCLEOTIDE SEQUENCE [LARGE SCALE GENOMIC DNA]</scope>
</reference>
<evidence type="ECO:0000313" key="1">
    <source>
        <dbReference type="EMBL" id="RRT35299.1"/>
    </source>
</evidence>
<organism evidence="1 2">
    <name type="scientific">Ensete ventricosum</name>
    <name type="common">Abyssinian banana</name>
    <name type="synonym">Musa ensete</name>
    <dbReference type="NCBI Taxonomy" id="4639"/>
    <lineage>
        <taxon>Eukaryota</taxon>
        <taxon>Viridiplantae</taxon>
        <taxon>Streptophyta</taxon>
        <taxon>Embryophyta</taxon>
        <taxon>Tracheophyta</taxon>
        <taxon>Spermatophyta</taxon>
        <taxon>Magnoliopsida</taxon>
        <taxon>Liliopsida</taxon>
        <taxon>Zingiberales</taxon>
        <taxon>Musaceae</taxon>
        <taxon>Ensete</taxon>
    </lineage>
</organism>
<name>A0A426X754_ENSVE</name>
<evidence type="ECO:0000313" key="2">
    <source>
        <dbReference type="Proteomes" id="UP000287651"/>
    </source>
</evidence>
<sequence length="189" mass="21154">MEVFAYIAPTVTVPSDGEASSHLWTHMAADAIGYDPSFSQVLFRLAFGCGGKQKRSYIVHLERYIHQTQPCVLRDHDDEKQALAGEEGGGGRSDQLSSAQGDHKWCTETHERDCRWGRPLVCMLWAAPLLVATHMWSCLAAAHACLPACFLVRSTMVMHMPPLFLVYTKQRKRIVFGIGVATKFVLYKL</sequence>
<dbReference type="EMBL" id="AMZH03025246">
    <property type="protein sequence ID" value="RRT35299.1"/>
    <property type="molecule type" value="Genomic_DNA"/>
</dbReference>
<gene>
    <name evidence="1" type="ORF">B296_00053111</name>
</gene>
<proteinExistence type="predicted"/>